<evidence type="ECO:0000259" key="2">
    <source>
        <dbReference type="PROSITE" id="PS50991"/>
    </source>
</evidence>
<gene>
    <name evidence="3" type="ORF">GA0070617_3119</name>
</gene>
<dbReference type="Proteomes" id="UP000198937">
    <property type="component" value="Unassembled WGS sequence"/>
</dbReference>
<protein>
    <submittedName>
        <fullName evidence="3">4-hydroxy 2-oxovalerate aldolase</fullName>
    </submittedName>
</protein>
<dbReference type="RefSeq" id="WP_091438230.1">
    <property type="nucleotide sequence ID" value="NZ_BMMJ01000005.1"/>
</dbReference>
<dbReference type="STRING" id="683228.GA0070617_3119"/>
<dbReference type="PANTHER" id="PTHR10277:SF9">
    <property type="entry name" value="2-ISOPROPYLMALATE SYNTHASE 1, CHLOROPLASTIC-RELATED"/>
    <property type="match status" value="1"/>
</dbReference>
<evidence type="ECO:0000313" key="4">
    <source>
        <dbReference type="Proteomes" id="UP000198937"/>
    </source>
</evidence>
<reference evidence="3 4" key="1">
    <citation type="submission" date="2016-06" db="EMBL/GenBank/DDBJ databases">
        <authorList>
            <person name="Kjaerup R.B."/>
            <person name="Dalgaard T.S."/>
            <person name="Juul-Madsen H.R."/>
        </authorList>
    </citation>
    <scope>NUCLEOTIDE SEQUENCE [LARGE SCALE GENOMIC DNA]</scope>
    <source>
        <strain evidence="3 4">DSM 45577</strain>
    </source>
</reference>
<dbReference type="OrthoDB" id="9803573at2"/>
<evidence type="ECO:0000256" key="1">
    <source>
        <dbReference type="ARBA" id="ARBA00023211"/>
    </source>
</evidence>
<accession>A0A1C6UPQ1</accession>
<dbReference type="InterPro" id="IPR050073">
    <property type="entry name" value="2-IPM_HCS-like"/>
</dbReference>
<keyword evidence="4" id="KW-1185">Reference proteome</keyword>
<sequence>MLLASGLLADKSGVELLDCTLREGSYAVDFNFDEGFVSHLLANLNESRIPRVEIGHGIGLEAERAGAKAGSINHHRWCELANSTLTNKPWGMFAQPEFTRLETIAEMTYRGMSFVRVGLEPDRVGQHLDYLNRATDLCGQVYLNLMKTSATPVDQLVDMLDGVSPAVAGVYVVDSYGAMLPSDVQRYVAAVKQRFPVVGFHGHDNLGMANVNTMVAIEAGATMVDGTLNGVGRGSGNAAIEALAGIIKLSQDDLFDYRELARLAEYCRANMDVIPEDRTMQVLGGVIGIHSGFFPLIAELAAQCDTDPACLMEAAVRIARQSARKADFYAAANSFTTAPSPFTTTSSSFPNGAVLLDKIAA</sequence>
<evidence type="ECO:0000313" key="3">
    <source>
        <dbReference type="EMBL" id="SCL56004.1"/>
    </source>
</evidence>
<dbReference type="AlphaFoldDB" id="A0A1C6UPQ1"/>
<dbReference type="InterPro" id="IPR000891">
    <property type="entry name" value="PYR_CT"/>
</dbReference>
<dbReference type="GO" id="GO:0009098">
    <property type="term" value="P:L-leucine biosynthetic process"/>
    <property type="evidence" value="ECO:0007669"/>
    <property type="project" value="TreeGrafter"/>
</dbReference>
<organism evidence="3 4">
    <name type="scientific">Micromonospora yangpuensis</name>
    <dbReference type="NCBI Taxonomy" id="683228"/>
    <lineage>
        <taxon>Bacteria</taxon>
        <taxon>Bacillati</taxon>
        <taxon>Actinomycetota</taxon>
        <taxon>Actinomycetes</taxon>
        <taxon>Micromonosporales</taxon>
        <taxon>Micromonosporaceae</taxon>
        <taxon>Micromonospora</taxon>
    </lineage>
</organism>
<dbReference type="Pfam" id="PF00682">
    <property type="entry name" value="HMGL-like"/>
    <property type="match status" value="1"/>
</dbReference>
<dbReference type="SUPFAM" id="SSF51569">
    <property type="entry name" value="Aldolase"/>
    <property type="match status" value="1"/>
</dbReference>
<dbReference type="GO" id="GO:0003852">
    <property type="term" value="F:2-isopropylmalate synthase activity"/>
    <property type="evidence" value="ECO:0007669"/>
    <property type="project" value="TreeGrafter"/>
</dbReference>
<dbReference type="EMBL" id="FMIA01000002">
    <property type="protein sequence ID" value="SCL56004.1"/>
    <property type="molecule type" value="Genomic_DNA"/>
</dbReference>
<dbReference type="PANTHER" id="PTHR10277">
    <property type="entry name" value="HOMOCITRATE SYNTHASE-RELATED"/>
    <property type="match status" value="1"/>
</dbReference>
<proteinExistence type="predicted"/>
<name>A0A1C6UPQ1_9ACTN</name>
<keyword evidence="1" id="KW-0464">Manganese</keyword>
<dbReference type="InterPro" id="IPR013785">
    <property type="entry name" value="Aldolase_TIM"/>
</dbReference>
<dbReference type="PROSITE" id="PS50991">
    <property type="entry name" value="PYR_CT"/>
    <property type="match status" value="1"/>
</dbReference>
<feature type="domain" description="Pyruvate carboxyltransferase" evidence="2">
    <location>
        <begin position="14"/>
        <end position="264"/>
    </location>
</feature>
<dbReference type="Gene3D" id="3.20.20.70">
    <property type="entry name" value="Aldolase class I"/>
    <property type="match status" value="1"/>
</dbReference>